<evidence type="ECO:0000313" key="2">
    <source>
        <dbReference type="Proteomes" id="UP001219525"/>
    </source>
</evidence>
<feature type="non-terminal residue" evidence="1">
    <location>
        <position position="1"/>
    </location>
</feature>
<protein>
    <submittedName>
        <fullName evidence="1">Uncharacterized protein</fullName>
    </submittedName>
</protein>
<feature type="non-terminal residue" evidence="1">
    <location>
        <position position="112"/>
    </location>
</feature>
<dbReference type="Proteomes" id="UP001219525">
    <property type="component" value="Unassembled WGS sequence"/>
</dbReference>
<dbReference type="AlphaFoldDB" id="A0AAD6VBA1"/>
<sequence length="112" mass="12031">ASMASQMIILATEKLQPNRTNYPTFAVLIEEHAASKGLTGYFEGTITEPALITGASVIPVATPVYSTTPSREEWTYRDGVMKSLIVTAIVDPIGLGVKRDGTAKECWDSIVA</sequence>
<gene>
    <name evidence="1" type="ORF">GGX14DRAFT_317662</name>
</gene>
<evidence type="ECO:0000313" key="1">
    <source>
        <dbReference type="EMBL" id="KAJ7204955.1"/>
    </source>
</evidence>
<proteinExistence type="predicted"/>
<accession>A0AAD6VBA1</accession>
<organism evidence="1 2">
    <name type="scientific">Mycena pura</name>
    <dbReference type="NCBI Taxonomy" id="153505"/>
    <lineage>
        <taxon>Eukaryota</taxon>
        <taxon>Fungi</taxon>
        <taxon>Dikarya</taxon>
        <taxon>Basidiomycota</taxon>
        <taxon>Agaricomycotina</taxon>
        <taxon>Agaricomycetes</taxon>
        <taxon>Agaricomycetidae</taxon>
        <taxon>Agaricales</taxon>
        <taxon>Marasmiineae</taxon>
        <taxon>Mycenaceae</taxon>
        <taxon>Mycena</taxon>
    </lineage>
</organism>
<reference evidence="1" key="1">
    <citation type="submission" date="2023-03" db="EMBL/GenBank/DDBJ databases">
        <title>Massive genome expansion in bonnet fungi (Mycena s.s.) driven by repeated elements and novel gene families across ecological guilds.</title>
        <authorList>
            <consortium name="Lawrence Berkeley National Laboratory"/>
            <person name="Harder C.B."/>
            <person name="Miyauchi S."/>
            <person name="Viragh M."/>
            <person name="Kuo A."/>
            <person name="Thoen E."/>
            <person name="Andreopoulos B."/>
            <person name="Lu D."/>
            <person name="Skrede I."/>
            <person name="Drula E."/>
            <person name="Henrissat B."/>
            <person name="Morin E."/>
            <person name="Kohler A."/>
            <person name="Barry K."/>
            <person name="LaButti K."/>
            <person name="Morin E."/>
            <person name="Salamov A."/>
            <person name="Lipzen A."/>
            <person name="Mereny Z."/>
            <person name="Hegedus B."/>
            <person name="Baldrian P."/>
            <person name="Stursova M."/>
            <person name="Weitz H."/>
            <person name="Taylor A."/>
            <person name="Grigoriev I.V."/>
            <person name="Nagy L.G."/>
            <person name="Martin F."/>
            <person name="Kauserud H."/>
        </authorList>
    </citation>
    <scope>NUCLEOTIDE SEQUENCE</scope>
    <source>
        <strain evidence="1">9144</strain>
    </source>
</reference>
<keyword evidence="2" id="KW-1185">Reference proteome</keyword>
<comment type="caution">
    <text evidence="1">The sequence shown here is derived from an EMBL/GenBank/DDBJ whole genome shotgun (WGS) entry which is preliminary data.</text>
</comment>
<name>A0AAD6VBA1_9AGAR</name>
<dbReference type="EMBL" id="JARJCW010000045">
    <property type="protein sequence ID" value="KAJ7204955.1"/>
    <property type="molecule type" value="Genomic_DNA"/>
</dbReference>